<dbReference type="Proteomes" id="UP000231658">
    <property type="component" value="Unassembled WGS sequence"/>
</dbReference>
<dbReference type="EMBL" id="FLYE01000047">
    <property type="protein sequence ID" value="SCA58108.1"/>
    <property type="molecule type" value="Genomic_DNA"/>
</dbReference>
<name>A0A1C3RLI7_9PROT</name>
<dbReference type="STRING" id="1867952.MTBPR1_80162"/>
<keyword evidence="2" id="KW-1185">Reference proteome</keyword>
<proteinExistence type="predicted"/>
<dbReference type="AlphaFoldDB" id="A0A1C3RLI7"/>
<organism evidence="1 2">
    <name type="scientific">Candidatus Terasakiella magnetica</name>
    <dbReference type="NCBI Taxonomy" id="1867952"/>
    <lineage>
        <taxon>Bacteria</taxon>
        <taxon>Pseudomonadati</taxon>
        <taxon>Pseudomonadota</taxon>
        <taxon>Alphaproteobacteria</taxon>
        <taxon>Rhodospirillales</taxon>
        <taxon>Terasakiellaceae</taxon>
        <taxon>Terasakiella</taxon>
    </lineage>
</organism>
<gene>
    <name evidence="1" type="ORF">MTBPR1_80162</name>
</gene>
<sequence>MIEQDERKSQFLSSFHDYLPHYLNQVEESRKRACEEDDPDYEPEIDYTVETIEGLQGKITKVNKDKSIWMLTDKYNRKIKIPFRQYCIISTW</sequence>
<evidence type="ECO:0000313" key="1">
    <source>
        <dbReference type="EMBL" id="SCA58108.1"/>
    </source>
</evidence>
<accession>A0A1C3RLI7</accession>
<dbReference type="RefSeq" id="WP_069190101.1">
    <property type="nucleotide sequence ID" value="NZ_FLYE01000047.1"/>
</dbReference>
<evidence type="ECO:0000313" key="2">
    <source>
        <dbReference type="Proteomes" id="UP000231658"/>
    </source>
</evidence>
<reference evidence="1 2" key="1">
    <citation type="submission" date="2016-07" db="EMBL/GenBank/DDBJ databases">
        <authorList>
            <person name="Lefevre C.T."/>
        </authorList>
    </citation>
    <scope>NUCLEOTIDE SEQUENCE [LARGE SCALE GENOMIC DNA]</scope>
    <source>
        <strain evidence="1">PR1</strain>
    </source>
</reference>
<protein>
    <submittedName>
        <fullName evidence="1">Uncharacterized protein</fullName>
    </submittedName>
</protein>